<dbReference type="Gene3D" id="3.40.630.30">
    <property type="match status" value="1"/>
</dbReference>
<reference evidence="2 3" key="1">
    <citation type="submission" date="2019-09" db="EMBL/GenBank/DDBJ databases">
        <title>Taxonomy of Antarctic Massilia spp.: description of Massilia rubra sp. nov., Massilia aquatica sp. nov., Massilia mucilaginosa sp. nov., Massilia frigida sp. nov. isolated from streams, lakes and regoliths.</title>
        <authorList>
            <person name="Holochova P."/>
            <person name="Sedlacek I."/>
            <person name="Kralova S."/>
            <person name="Maslanova I."/>
            <person name="Busse H.-J."/>
            <person name="Stankova E."/>
            <person name="Vrbovska V."/>
            <person name="Kovarovic V."/>
            <person name="Bartak M."/>
            <person name="Svec P."/>
            <person name="Pantucek R."/>
        </authorList>
    </citation>
    <scope>NUCLEOTIDE SEQUENCE [LARGE SCALE GENOMIC DNA]</scope>
    <source>
        <strain evidence="2 3">CCM 8692</strain>
    </source>
</reference>
<dbReference type="SUPFAM" id="SSF55729">
    <property type="entry name" value="Acyl-CoA N-acyltransferases (Nat)"/>
    <property type="match status" value="1"/>
</dbReference>
<evidence type="ECO:0000313" key="3">
    <source>
        <dbReference type="Proteomes" id="UP000785613"/>
    </source>
</evidence>
<keyword evidence="3" id="KW-1185">Reference proteome</keyword>
<dbReference type="PANTHER" id="PTHR43610:SF1">
    <property type="entry name" value="N-ACETYLTRANSFERASE DOMAIN-CONTAINING PROTEIN"/>
    <property type="match status" value="1"/>
</dbReference>
<dbReference type="InterPro" id="IPR000182">
    <property type="entry name" value="GNAT_dom"/>
</dbReference>
<dbReference type="Proteomes" id="UP000785613">
    <property type="component" value="Unassembled WGS sequence"/>
</dbReference>
<dbReference type="InterPro" id="IPR016181">
    <property type="entry name" value="Acyl_CoA_acyltransferase"/>
</dbReference>
<evidence type="ECO:0000313" key="2">
    <source>
        <dbReference type="EMBL" id="NHZ32551.1"/>
    </source>
</evidence>
<sequence>METPWIKPDLLLQGKNIELRPLQFDMLDALFAVSQDANIWRLTSVDYSVRENFYPNFTAALKGRETGKAYPFLICLTGTSQIIGTTRLLEIFPEDRKLEIGVTWLASEYWGTGANAECKYLLLEHCFDTLKANRVQFRAKSDNARSRRALEKIGATFEGVLRKDKIEPGGNARDTAFFSILSEEWPDLKPTLAARF</sequence>
<gene>
    <name evidence="2" type="ORF">F0185_02960</name>
</gene>
<proteinExistence type="predicted"/>
<dbReference type="RefSeq" id="WP_167221474.1">
    <property type="nucleotide sequence ID" value="NZ_VUYU01000002.1"/>
</dbReference>
<protein>
    <submittedName>
        <fullName evidence="2">GNAT family N-acetyltransferase</fullName>
    </submittedName>
</protein>
<feature type="domain" description="N-acetyltransferase" evidence="1">
    <location>
        <begin position="17"/>
        <end position="184"/>
    </location>
</feature>
<evidence type="ECO:0000259" key="1">
    <source>
        <dbReference type="PROSITE" id="PS51186"/>
    </source>
</evidence>
<dbReference type="EMBL" id="VUYU01000002">
    <property type="protein sequence ID" value="NHZ32551.1"/>
    <property type="molecule type" value="Genomic_DNA"/>
</dbReference>
<dbReference type="PANTHER" id="PTHR43610">
    <property type="entry name" value="BLL6696 PROTEIN"/>
    <property type="match status" value="1"/>
</dbReference>
<dbReference type="PROSITE" id="PS51186">
    <property type="entry name" value="GNAT"/>
    <property type="match status" value="1"/>
</dbReference>
<name>A0ABX0LJ37_9BURK</name>
<dbReference type="Pfam" id="PF13302">
    <property type="entry name" value="Acetyltransf_3"/>
    <property type="match status" value="1"/>
</dbReference>
<accession>A0ABX0LJ37</accession>
<organism evidence="2 3">
    <name type="scientific">Massilia rubra</name>
    <dbReference type="NCBI Taxonomy" id="2607910"/>
    <lineage>
        <taxon>Bacteria</taxon>
        <taxon>Pseudomonadati</taxon>
        <taxon>Pseudomonadota</taxon>
        <taxon>Betaproteobacteria</taxon>
        <taxon>Burkholderiales</taxon>
        <taxon>Oxalobacteraceae</taxon>
        <taxon>Telluria group</taxon>
        <taxon>Massilia</taxon>
    </lineage>
</organism>
<comment type="caution">
    <text evidence="2">The sequence shown here is derived from an EMBL/GenBank/DDBJ whole genome shotgun (WGS) entry which is preliminary data.</text>
</comment>